<dbReference type="STRING" id="1330021.A0A367LEL3"/>
<keyword evidence="5" id="KW-1185">Reference proteome</keyword>
<dbReference type="GO" id="GO:0043386">
    <property type="term" value="P:mycotoxin biosynthetic process"/>
    <property type="evidence" value="ECO:0007669"/>
    <property type="project" value="InterPro"/>
</dbReference>
<feature type="transmembrane region" description="Helical" evidence="3">
    <location>
        <begin position="33"/>
        <end position="55"/>
    </location>
</feature>
<dbReference type="PANTHER" id="PTHR33365:SF7">
    <property type="entry name" value="TAT PATHWAY SIGNAL SEQUENCE"/>
    <property type="match status" value="1"/>
</dbReference>
<sequence>MARYSKIESSPWKENDDSRESSDGDESRPPTHVVLHSVFLAINLLILGLNAYTWLAIEGNVDPHSASKSQDGMEKIKGLTKMDEKAPFRNVISYEARPFDVKAIYLNNGTLNPHKTTSSLNGPPRERLEQAWDKLMKHQNVRVPESELGQYAGDEAIVKLTDGSGYYTTVAVFHGLHCVRRLHHAIYADHYYPGLSEEETFLLRRHTEHCIDWLRQYVQCNADTTLIPIQWAADSPGPVSTDKGKHQCVVWEPIYGWMAEHSFDPFEPGLLVHPTFGNPYENSTDGGHSLGIAPLGKGGLLHEHDTLHFVLLALASWGLLSLCLAIAQRITARQWLFSSSSSSSSLADPYHPETLEPGRNTCHCGSTIKEALSRGCVYDTMATAWLPPYCRDDKLTAEFDRSGPGPNGQWSYFADEAGTEPLTTPQMARLGETGGSFWASRDWHIVHCLFYWQKYVRMRDTGIVMEERFDSLDHVKHCSRLIRNPVPNHFFLIEVPVRMNSSMDED</sequence>
<feature type="region of interest" description="Disordered" evidence="2">
    <location>
        <begin position="1"/>
        <end position="29"/>
    </location>
</feature>
<name>A0A367LEL3_9HYPO</name>
<feature type="compositionally biased region" description="Basic and acidic residues" evidence="2">
    <location>
        <begin position="11"/>
        <end position="29"/>
    </location>
</feature>
<evidence type="ECO:0000256" key="2">
    <source>
        <dbReference type="SAM" id="MobiDB-lite"/>
    </source>
</evidence>
<dbReference type="Pfam" id="PF11807">
    <property type="entry name" value="UstYa"/>
    <property type="match status" value="1"/>
</dbReference>
<comment type="caution">
    <text evidence="4">The sequence shown here is derived from an EMBL/GenBank/DDBJ whole genome shotgun (WGS) entry which is preliminary data.</text>
</comment>
<dbReference type="Proteomes" id="UP000253664">
    <property type="component" value="Unassembled WGS sequence"/>
</dbReference>
<keyword evidence="3" id="KW-1133">Transmembrane helix</keyword>
<keyword evidence="3" id="KW-0812">Transmembrane</keyword>
<evidence type="ECO:0000256" key="1">
    <source>
        <dbReference type="ARBA" id="ARBA00035112"/>
    </source>
</evidence>
<dbReference type="EMBL" id="LKCN02000007">
    <property type="protein sequence ID" value="RCI12672.1"/>
    <property type="molecule type" value="Genomic_DNA"/>
</dbReference>
<keyword evidence="3" id="KW-0472">Membrane</keyword>
<dbReference type="PANTHER" id="PTHR33365">
    <property type="entry name" value="YALI0B05434P"/>
    <property type="match status" value="1"/>
</dbReference>
<protein>
    <submittedName>
        <fullName evidence="4">Uncharacterized protein</fullName>
    </submittedName>
</protein>
<dbReference type="InterPro" id="IPR021765">
    <property type="entry name" value="UstYa-like"/>
</dbReference>
<organism evidence="4 5">
    <name type="scientific">Ophiocordyceps polyrhachis-furcata BCC 54312</name>
    <dbReference type="NCBI Taxonomy" id="1330021"/>
    <lineage>
        <taxon>Eukaryota</taxon>
        <taxon>Fungi</taxon>
        <taxon>Dikarya</taxon>
        <taxon>Ascomycota</taxon>
        <taxon>Pezizomycotina</taxon>
        <taxon>Sordariomycetes</taxon>
        <taxon>Hypocreomycetidae</taxon>
        <taxon>Hypocreales</taxon>
        <taxon>Ophiocordycipitaceae</taxon>
        <taxon>Ophiocordyceps</taxon>
    </lineage>
</organism>
<reference evidence="4 5" key="1">
    <citation type="journal article" date="2015" name="BMC Genomics">
        <title>Insights from the genome of Ophiocordyceps polyrhachis-furcata to pathogenicity and host specificity in insect fungi.</title>
        <authorList>
            <person name="Wichadakul D."/>
            <person name="Kobmoo N."/>
            <person name="Ingsriswang S."/>
            <person name="Tangphatsornruang S."/>
            <person name="Chantasingh D."/>
            <person name="Luangsa-ard J.J."/>
            <person name="Eurwilaichitr L."/>
        </authorList>
    </citation>
    <scope>NUCLEOTIDE SEQUENCE [LARGE SCALE GENOMIC DNA]</scope>
    <source>
        <strain evidence="4 5">BCC 54312</strain>
    </source>
</reference>
<evidence type="ECO:0000313" key="5">
    <source>
        <dbReference type="Proteomes" id="UP000253664"/>
    </source>
</evidence>
<accession>A0A367LEL3</accession>
<evidence type="ECO:0000313" key="4">
    <source>
        <dbReference type="EMBL" id="RCI12672.1"/>
    </source>
</evidence>
<dbReference type="OrthoDB" id="3687641at2759"/>
<comment type="similarity">
    <text evidence="1">Belongs to the ustYa family.</text>
</comment>
<gene>
    <name evidence="4" type="ORF">L249_0871</name>
</gene>
<dbReference type="AlphaFoldDB" id="A0A367LEL3"/>
<evidence type="ECO:0000256" key="3">
    <source>
        <dbReference type="SAM" id="Phobius"/>
    </source>
</evidence>
<proteinExistence type="inferred from homology"/>
<feature type="non-terminal residue" evidence="4">
    <location>
        <position position="506"/>
    </location>
</feature>